<dbReference type="EMBL" id="AP018823">
    <property type="protein sequence ID" value="BBF84649.1"/>
    <property type="molecule type" value="Genomic_DNA"/>
</dbReference>
<evidence type="ECO:0000256" key="9">
    <source>
        <dbReference type="ARBA" id="ARBA00022989"/>
    </source>
</evidence>
<proteinExistence type="inferred from homology"/>
<feature type="transmembrane region" description="Helical" evidence="13">
    <location>
        <begin position="141"/>
        <end position="158"/>
    </location>
</feature>
<evidence type="ECO:0000256" key="6">
    <source>
        <dbReference type="ARBA" id="ARBA00022556"/>
    </source>
</evidence>
<dbReference type="Gene3D" id="1.10.3730.20">
    <property type="match status" value="2"/>
</dbReference>
<keyword evidence="8" id="KW-0448">Lipopolysaccharide biosynthesis</keyword>
<dbReference type="AlphaFoldDB" id="A0A3G9GDB2"/>
<comment type="subcellular location">
    <subcellularLocation>
        <location evidence="1">Cell membrane</location>
        <topology evidence="1">Multi-pass membrane protein</topology>
    </subcellularLocation>
</comment>
<feature type="transmembrane region" description="Helical" evidence="13">
    <location>
        <begin position="96"/>
        <end position="129"/>
    </location>
</feature>
<keyword evidence="14" id="KW-0732">Signal</keyword>
<evidence type="ECO:0000256" key="12">
    <source>
        <dbReference type="ARBA" id="ARBA00038032"/>
    </source>
</evidence>
<dbReference type="PANTHER" id="PTHR30561">
    <property type="entry name" value="SMR FAMILY PROTON-DEPENDENT DRUG EFFLUX TRANSPORTER SUGE"/>
    <property type="match status" value="1"/>
</dbReference>
<evidence type="ECO:0000259" key="15">
    <source>
        <dbReference type="Pfam" id="PF00892"/>
    </source>
</evidence>
<feature type="chain" id="PRO_5018113583" evidence="14">
    <location>
        <begin position="18"/>
        <end position="277"/>
    </location>
</feature>
<evidence type="ECO:0000256" key="1">
    <source>
        <dbReference type="ARBA" id="ARBA00004651"/>
    </source>
</evidence>
<feature type="signal peptide" evidence="14">
    <location>
        <begin position="1"/>
        <end position="17"/>
    </location>
</feature>
<evidence type="ECO:0000256" key="7">
    <source>
        <dbReference type="ARBA" id="ARBA00022692"/>
    </source>
</evidence>
<keyword evidence="6" id="KW-0441">Lipid A biosynthesis</keyword>
<keyword evidence="2" id="KW-0813">Transport</keyword>
<evidence type="ECO:0000256" key="4">
    <source>
        <dbReference type="ARBA" id="ARBA00022516"/>
    </source>
</evidence>
<evidence type="ECO:0000256" key="10">
    <source>
        <dbReference type="ARBA" id="ARBA00023098"/>
    </source>
</evidence>
<feature type="transmembrane region" description="Helical" evidence="13">
    <location>
        <begin position="58"/>
        <end position="76"/>
    </location>
</feature>
<dbReference type="SUPFAM" id="SSF103481">
    <property type="entry name" value="Multidrug resistance efflux transporter EmrE"/>
    <property type="match status" value="2"/>
</dbReference>
<dbReference type="GO" id="GO:0009103">
    <property type="term" value="P:lipopolysaccharide biosynthetic process"/>
    <property type="evidence" value="ECO:0007669"/>
    <property type="project" value="UniProtKB-KW"/>
</dbReference>
<organism evidence="16 17">
    <name type="scientific">Aquitalea magnusonii</name>
    <dbReference type="NCBI Taxonomy" id="332411"/>
    <lineage>
        <taxon>Bacteria</taxon>
        <taxon>Pseudomonadati</taxon>
        <taxon>Pseudomonadota</taxon>
        <taxon>Betaproteobacteria</taxon>
        <taxon>Neisseriales</taxon>
        <taxon>Chromobacteriaceae</taxon>
        <taxon>Aquitalea</taxon>
    </lineage>
</organism>
<evidence type="ECO:0000256" key="5">
    <source>
        <dbReference type="ARBA" id="ARBA00022519"/>
    </source>
</evidence>
<keyword evidence="9 13" id="KW-1133">Transmembrane helix</keyword>
<keyword evidence="5" id="KW-0997">Cell inner membrane</keyword>
<dbReference type="Pfam" id="PF00892">
    <property type="entry name" value="EamA"/>
    <property type="match status" value="1"/>
</dbReference>
<feature type="transmembrane region" description="Helical" evidence="13">
    <location>
        <begin position="170"/>
        <end position="191"/>
    </location>
</feature>
<evidence type="ECO:0000256" key="13">
    <source>
        <dbReference type="SAM" id="Phobius"/>
    </source>
</evidence>
<dbReference type="GO" id="GO:0022857">
    <property type="term" value="F:transmembrane transporter activity"/>
    <property type="evidence" value="ECO:0007669"/>
    <property type="project" value="InterPro"/>
</dbReference>
<evidence type="ECO:0000256" key="2">
    <source>
        <dbReference type="ARBA" id="ARBA00022448"/>
    </source>
</evidence>
<dbReference type="OrthoDB" id="9783707at2"/>
<keyword evidence="17" id="KW-1185">Reference proteome</keyword>
<dbReference type="InterPro" id="IPR000620">
    <property type="entry name" value="EamA_dom"/>
</dbReference>
<dbReference type="Proteomes" id="UP000198290">
    <property type="component" value="Chromosome"/>
</dbReference>
<dbReference type="RefSeq" id="WP_089085272.1">
    <property type="nucleotide sequence ID" value="NZ_AP018823.1"/>
</dbReference>
<dbReference type="KEGG" id="amah:DLM_1009"/>
<comment type="similarity">
    <text evidence="12">Belongs to the drug/metabolite transporter (DMT) superfamily. Small multidrug resistance (SMR) (TC 2.A.7.1) family.</text>
</comment>
<sequence>MTAGVFALLLLAAALHASWNAMIKASASAWFGTVLVAGFASLLACCILPWLPAPALASWPYIAASVALQVLYLWLISRSYRVADMGLVYPLMRGTAPLLVAVCNAAVFGESLSSMAIAGIAVLCGGILSMACSVPQGPRHGVLPALLNALVIAAYTMVDGIGVRLSAAPAGYTLWIFLLCGLPLPIWACRYQPAALRAALRRDWWRGLLGGAGTIASYGIALWAMTLAPVAVVAALRETSILFAMLLARLLLGERPGRQRVWSALVMAAGAMLLRLA</sequence>
<keyword evidence="10" id="KW-0443">Lipid metabolism</keyword>
<reference evidence="16 17" key="2">
    <citation type="journal article" date="2017" name="Genome Announc.">
        <title>Draft genome sequence of Aquitalea magnusonii strain H3, a plant growth-promoting bacterium of duckweed Lemna minor.</title>
        <authorList>
            <person name="Ishizawa H."/>
            <person name="Kuroda M."/>
            <person name="Ike M."/>
        </authorList>
    </citation>
    <scope>NUCLEOTIDE SEQUENCE [LARGE SCALE GENOMIC DNA]</scope>
    <source>
        <strain evidence="16 17">H3</strain>
    </source>
</reference>
<protein>
    <submittedName>
        <fullName evidence="16">Integral membrane protein</fullName>
    </submittedName>
</protein>
<gene>
    <name evidence="16" type="ORF">DLM_1009</name>
</gene>
<evidence type="ECO:0000256" key="11">
    <source>
        <dbReference type="ARBA" id="ARBA00023136"/>
    </source>
</evidence>
<reference evidence="17" key="3">
    <citation type="journal article" date="2017" name="Plant Physiol. Biochem.">
        <title>Differential oxidative and antioxidative response of duckweed Lemna minor toward plant growth promoting/inhibiting bacteria.</title>
        <authorList>
            <person name="Ishizawa H."/>
            <person name="Kuroda M."/>
            <person name="Morikawa M."/>
            <person name="Ike M."/>
        </authorList>
    </citation>
    <scope>NUCLEOTIDE SEQUENCE [LARGE SCALE GENOMIC DNA]</scope>
    <source>
        <strain evidence="17">H3</strain>
    </source>
</reference>
<keyword evidence="4" id="KW-0444">Lipid biosynthesis</keyword>
<accession>A0A3G9GDB2</accession>
<reference evidence="17" key="1">
    <citation type="journal article" date="2017" name="Biotechnol. Biofuels">
        <title>Evaluation of environmental bacterial communities as a factor affecting the growth of duckweed Lemna minor.</title>
        <authorList>
            <person name="Ishizawa H."/>
            <person name="Kuroda M."/>
            <person name="Morikawa M."/>
            <person name="Ike M."/>
        </authorList>
    </citation>
    <scope>NUCLEOTIDE SEQUENCE [LARGE SCALE GENOMIC DNA]</scope>
    <source>
        <strain evidence="17">H3</strain>
    </source>
</reference>
<keyword evidence="3" id="KW-1003">Cell membrane</keyword>
<feature type="transmembrane region" description="Helical" evidence="13">
    <location>
        <begin position="230"/>
        <end position="252"/>
    </location>
</feature>
<name>A0A3G9GDB2_9NEIS</name>
<evidence type="ECO:0000256" key="14">
    <source>
        <dbReference type="SAM" id="SignalP"/>
    </source>
</evidence>
<evidence type="ECO:0000313" key="16">
    <source>
        <dbReference type="EMBL" id="BBF84649.1"/>
    </source>
</evidence>
<evidence type="ECO:0000313" key="17">
    <source>
        <dbReference type="Proteomes" id="UP000198290"/>
    </source>
</evidence>
<keyword evidence="11 13" id="KW-0472">Membrane</keyword>
<dbReference type="InterPro" id="IPR000390">
    <property type="entry name" value="Small_drug/metabolite_transptr"/>
</dbReference>
<dbReference type="InterPro" id="IPR037185">
    <property type="entry name" value="EmrE-like"/>
</dbReference>
<dbReference type="GO" id="GO:0009245">
    <property type="term" value="P:lipid A biosynthetic process"/>
    <property type="evidence" value="ECO:0007669"/>
    <property type="project" value="UniProtKB-KW"/>
</dbReference>
<evidence type="ECO:0000256" key="8">
    <source>
        <dbReference type="ARBA" id="ARBA00022985"/>
    </source>
</evidence>
<feature type="domain" description="EamA" evidence="15">
    <location>
        <begin position="141"/>
        <end position="274"/>
    </location>
</feature>
<dbReference type="PANTHER" id="PTHR30561:SF1">
    <property type="entry name" value="MULTIDRUG TRANSPORTER EMRE"/>
    <property type="match status" value="1"/>
</dbReference>
<feature type="transmembrane region" description="Helical" evidence="13">
    <location>
        <begin position="30"/>
        <end position="51"/>
    </location>
</feature>
<keyword evidence="7 13" id="KW-0812">Transmembrane</keyword>
<evidence type="ECO:0000256" key="3">
    <source>
        <dbReference type="ARBA" id="ARBA00022475"/>
    </source>
</evidence>
<feature type="transmembrane region" description="Helical" evidence="13">
    <location>
        <begin position="203"/>
        <end position="224"/>
    </location>
</feature>
<dbReference type="GO" id="GO:0005886">
    <property type="term" value="C:plasma membrane"/>
    <property type="evidence" value="ECO:0007669"/>
    <property type="project" value="UniProtKB-SubCell"/>
</dbReference>